<organism evidence="1 2">
    <name type="scientific">Pseudofrankia inefficax (strain DSM 45817 / CECT 9037 / DDB 130130 / EuI1c)</name>
    <name type="common">Frankia inefficax</name>
    <dbReference type="NCBI Taxonomy" id="298654"/>
    <lineage>
        <taxon>Bacteria</taxon>
        <taxon>Bacillati</taxon>
        <taxon>Actinomycetota</taxon>
        <taxon>Actinomycetes</taxon>
        <taxon>Frankiales</taxon>
        <taxon>Frankiaceae</taxon>
        <taxon>Pseudofrankia</taxon>
    </lineage>
</organism>
<gene>
    <name evidence="1" type="ordered locus">FraEuI1c_2280</name>
</gene>
<reference evidence="1 2" key="1">
    <citation type="submission" date="2010-10" db="EMBL/GenBank/DDBJ databases">
        <title>Complete sequence of Frankia sp. EuI1c.</title>
        <authorList>
            <consortium name="US DOE Joint Genome Institute"/>
            <person name="Lucas S."/>
            <person name="Copeland A."/>
            <person name="Lapidus A."/>
            <person name="Cheng J.-F."/>
            <person name="Bruce D."/>
            <person name="Goodwin L."/>
            <person name="Pitluck S."/>
            <person name="Chertkov O."/>
            <person name="Detter J.C."/>
            <person name="Han C."/>
            <person name="Tapia R."/>
            <person name="Land M."/>
            <person name="Hauser L."/>
            <person name="Jeffries C."/>
            <person name="Kyrpides N."/>
            <person name="Ivanova N."/>
            <person name="Mikhailova N."/>
            <person name="Beauchemin N."/>
            <person name="Sen A."/>
            <person name="Sur S.A."/>
            <person name="Gtari M."/>
            <person name="Wall L."/>
            <person name="Tisa L."/>
            <person name="Woyke T."/>
        </authorList>
    </citation>
    <scope>NUCLEOTIDE SEQUENCE [LARGE SCALE GENOMIC DNA]</scope>
    <source>
        <strain evidence="2">DSM 45817 / CECT 9037 / EuI1c</strain>
    </source>
</reference>
<keyword evidence="2" id="KW-1185">Reference proteome</keyword>
<dbReference type="eggNOG" id="ENOG502ZGC9">
    <property type="taxonomic scope" value="Bacteria"/>
</dbReference>
<dbReference type="KEGG" id="fri:FraEuI1c_2280"/>
<accession>E3IZ36</accession>
<evidence type="ECO:0000313" key="1">
    <source>
        <dbReference type="EMBL" id="ADP80319.1"/>
    </source>
</evidence>
<dbReference type="EMBL" id="CP002299">
    <property type="protein sequence ID" value="ADP80319.1"/>
    <property type="molecule type" value="Genomic_DNA"/>
</dbReference>
<evidence type="ECO:0000313" key="2">
    <source>
        <dbReference type="Proteomes" id="UP000002484"/>
    </source>
</evidence>
<name>E3IZ36_PSEI1</name>
<protein>
    <submittedName>
        <fullName evidence="1">Uncharacterized protein</fullName>
    </submittedName>
</protein>
<dbReference type="STRING" id="298654.FraEuI1c_2280"/>
<dbReference type="InParanoid" id="E3IZ36"/>
<dbReference type="Proteomes" id="UP000002484">
    <property type="component" value="Chromosome"/>
</dbReference>
<dbReference type="AlphaFoldDB" id="E3IZ36"/>
<sequence>MSDSGAGRTGWVRRLFQRPKVGPPQEWVPAATTFRTPSKGDAYDFSVRVRCSWRDGNRKINAVRRGAGGHDDLVREQIAVTVRCVLRNFPPHQAAEAESAVNRELARLAEAFLPGTTLRWSARAQVGLDDAVREIQQKAWAGILEQAAADERRGAAQLAAHDLTMKAHDQDMREWDGRTERTKRYIKGFDESVRDWFRVLSALGVTDLLREDNARDRLRDVPPPFLVPALARLAVEPTDADKVIKDLAARRDAKDRELFRTVSTAIQNVESIDVNLLDFEDAQNSALVRLMQWAGLRVPGSARLTEDVS</sequence>
<proteinExistence type="predicted"/>
<dbReference type="HOGENOM" id="CLU_899420_0_0_11"/>